<keyword evidence="5" id="KW-0328">Glycosyltransferase</keyword>
<dbReference type="InterPro" id="IPR001296">
    <property type="entry name" value="Glyco_trans_1"/>
</dbReference>
<accession>A0ABV6IUV8</accession>
<dbReference type="EC" id="2.4.-.-" evidence="5"/>
<dbReference type="Proteomes" id="UP001589789">
    <property type="component" value="Unassembled WGS sequence"/>
</dbReference>
<evidence type="ECO:0000256" key="2">
    <source>
        <dbReference type="PROSITE-ProRule" id="PRU00339"/>
    </source>
</evidence>
<dbReference type="SUPFAM" id="SSF53756">
    <property type="entry name" value="UDP-Glycosyltransferase/glycogen phosphorylase"/>
    <property type="match status" value="1"/>
</dbReference>
<dbReference type="InterPro" id="IPR019734">
    <property type="entry name" value="TPR_rpt"/>
</dbReference>
<evidence type="ECO:0000313" key="6">
    <source>
        <dbReference type="Proteomes" id="UP001589789"/>
    </source>
</evidence>
<evidence type="ECO:0000259" key="4">
    <source>
        <dbReference type="Pfam" id="PF00534"/>
    </source>
</evidence>
<dbReference type="Gene3D" id="1.25.40.10">
    <property type="entry name" value="Tetratricopeptide repeat domain"/>
    <property type="match status" value="1"/>
</dbReference>
<feature type="region of interest" description="Disordered" evidence="3">
    <location>
        <begin position="44"/>
        <end position="69"/>
    </location>
</feature>
<protein>
    <submittedName>
        <fullName evidence="5">Glycosyltransferase</fullName>
        <ecNumber evidence="5">2.4.-.-</ecNumber>
    </submittedName>
</protein>
<dbReference type="RefSeq" id="WP_377052794.1">
    <property type="nucleotide sequence ID" value="NZ_JBHLVZ010000060.1"/>
</dbReference>
<dbReference type="Pfam" id="PF00534">
    <property type="entry name" value="Glycos_transf_1"/>
    <property type="match status" value="1"/>
</dbReference>
<gene>
    <name evidence="5" type="ORF">ACFFIC_17865</name>
</gene>
<dbReference type="PANTHER" id="PTHR46401">
    <property type="entry name" value="GLYCOSYLTRANSFERASE WBBK-RELATED"/>
    <property type="match status" value="1"/>
</dbReference>
<feature type="domain" description="Glycosyl transferase family 1" evidence="4">
    <location>
        <begin position="431"/>
        <end position="578"/>
    </location>
</feature>
<dbReference type="SMART" id="SM00028">
    <property type="entry name" value="TPR"/>
    <property type="match status" value="3"/>
</dbReference>
<dbReference type="EMBL" id="JBHLVZ010000060">
    <property type="protein sequence ID" value="MFC0387398.1"/>
    <property type="molecule type" value="Genomic_DNA"/>
</dbReference>
<dbReference type="SUPFAM" id="SSF48452">
    <property type="entry name" value="TPR-like"/>
    <property type="match status" value="1"/>
</dbReference>
<comment type="caution">
    <text evidence="5">The sequence shown here is derived from an EMBL/GenBank/DDBJ whole genome shotgun (WGS) entry which is preliminary data.</text>
</comment>
<evidence type="ECO:0000313" key="5">
    <source>
        <dbReference type="EMBL" id="MFC0387398.1"/>
    </source>
</evidence>
<keyword evidence="1 5" id="KW-0808">Transferase</keyword>
<keyword evidence="2" id="KW-0802">TPR repeat</keyword>
<dbReference type="Gene3D" id="3.40.50.2000">
    <property type="entry name" value="Glycogen Phosphorylase B"/>
    <property type="match status" value="1"/>
</dbReference>
<dbReference type="GO" id="GO:0016757">
    <property type="term" value="F:glycosyltransferase activity"/>
    <property type="evidence" value="ECO:0007669"/>
    <property type="project" value="UniProtKB-KW"/>
</dbReference>
<evidence type="ECO:0000256" key="3">
    <source>
        <dbReference type="SAM" id="MobiDB-lite"/>
    </source>
</evidence>
<dbReference type="PANTHER" id="PTHR46401:SF2">
    <property type="entry name" value="GLYCOSYLTRANSFERASE WBBK-RELATED"/>
    <property type="match status" value="1"/>
</dbReference>
<feature type="repeat" description="TPR" evidence="2">
    <location>
        <begin position="136"/>
        <end position="169"/>
    </location>
</feature>
<name>A0ABV6IUV8_9PROT</name>
<keyword evidence="6" id="KW-1185">Reference proteome</keyword>
<organism evidence="5 6">
    <name type="scientific">Muricoccus vinaceus</name>
    <dbReference type="NCBI Taxonomy" id="424704"/>
    <lineage>
        <taxon>Bacteria</taxon>
        <taxon>Pseudomonadati</taxon>
        <taxon>Pseudomonadota</taxon>
        <taxon>Alphaproteobacteria</taxon>
        <taxon>Acetobacterales</taxon>
        <taxon>Roseomonadaceae</taxon>
        <taxon>Muricoccus</taxon>
    </lineage>
</organism>
<dbReference type="PROSITE" id="PS50005">
    <property type="entry name" value="TPR"/>
    <property type="match status" value="1"/>
</dbReference>
<proteinExistence type="predicted"/>
<evidence type="ECO:0000256" key="1">
    <source>
        <dbReference type="ARBA" id="ARBA00022679"/>
    </source>
</evidence>
<sequence length="782" mass="81589">MAAMLAQLRPCRNAPDPRGPLVSVAPAGHGPALRTIWRGSGAGVTEAVAEDGSDAGRHGSEDPPAEEPGVLLARGDAARDARRWPEAASAYAAFLRLHPDDRGILVQHGHCLKESGDPAAALALYRRAEAMDPDEADIHLQVGHALKLLGRRGAAAEAYGRALRLDPAAGATWAEWLGTMDSLPPPRAAGPLLDLSDLVAWYAHRRAPSGIQRVQAEIAAAAGDAVLCAMHPDEGAWRFLPSPLFHRLHHLSRTGADPEAPDWREAVGVLLSLRRKGQALRVGAGATLITLGSAWWLPRHATALRGARAAGARHVPVLHDCGPLTLPEHASPGLRAEFGRWFSALPVLADGVIAVSRATAGEYRELMARHLPEWPAPPAVVVTPDGRAADPPAETEVPLPAGAQPTRALAIGRRRAAAPGAGRPTHPDLPEGPYVLMVSSLEPRKNHLLALRAWRILLDRRGEAGTPRLVLVGRRAEGDGPVLEALAADAALAARVSLLHGVDDGALDRLYRGCLFTLYPSQHEGWGLPVSESLLHRRVPLVSEIPALAESGRRGAVFFTPGSAGDLATVAEGLVADPARLAAAAARIPRHGGLRPWGEVAAELLAAAARLGAAAPPCPLPPLPACRPVRIGHGGVPGPAPALSRAEALLHGSNWHPVEDWGAWTLPGRAVLRLAAPGEGPARVALALRPAPGAQGLLRVSLDREGAAPATAECPAGTTEELAIEVGAGGPALRLALETEEGSALAGERMVGVGVVAVAVMRGASPADRLAYLENRILVPVS</sequence>
<reference evidence="5 6" key="1">
    <citation type="submission" date="2024-09" db="EMBL/GenBank/DDBJ databases">
        <authorList>
            <person name="Sun Q."/>
            <person name="Mori K."/>
        </authorList>
    </citation>
    <scope>NUCLEOTIDE SEQUENCE [LARGE SCALE GENOMIC DNA]</scope>
    <source>
        <strain evidence="5 6">CCM 7468</strain>
    </source>
</reference>
<dbReference type="InterPro" id="IPR011990">
    <property type="entry name" value="TPR-like_helical_dom_sf"/>
</dbReference>
<dbReference type="Pfam" id="PF13181">
    <property type="entry name" value="TPR_8"/>
    <property type="match status" value="2"/>
</dbReference>